<evidence type="ECO:0000256" key="11">
    <source>
        <dbReference type="PIRSR" id="PIRSR000193-1"/>
    </source>
</evidence>
<dbReference type="FunFam" id="1.10.3730.10:FF:000001">
    <property type="entry name" value="Pyrroline-5-carboxylate reductase"/>
    <property type="match status" value="1"/>
</dbReference>
<feature type="domain" description="Pyrroline-5-carboxylate reductase dimerisation" evidence="13">
    <location>
        <begin position="162"/>
        <end position="263"/>
    </location>
</feature>
<dbReference type="HAMAP" id="MF_01925">
    <property type="entry name" value="P5C_reductase"/>
    <property type="match status" value="1"/>
</dbReference>
<accession>A0A1I0CAW9</accession>
<evidence type="ECO:0000256" key="1">
    <source>
        <dbReference type="ARBA" id="ARBA00004496"/>
    </source>
</evidence>
<keyword evidence="4 9" id="KW-0028">Amino-acid biosynthesis</keyword>
<dbReference type="SUPFAM" id="SSF51735">
    <property type="entry name" value="NAD(P)-binding Rossmann-fold domains"/>
    <property type="match status" value="1"/>
</dbReference>
<dbReference type="NCBIfam" id="TIGR00112">
    <property type="entry name" value="proC"/>
    <property type="match status" value="1"/>
</dbReference>
<evidence type="ECO:0000256" key="8">
    <source>
        <dbReference type="ARBA" id="ARBA00058118"/>
    </source>
</evidence>
<dbReference type="PIRSF" id="PIRSF000193">
    <property type="entry name" value="Pyrrol-5-carb_rd"/>
    <property type="match status" value="1"/>
</dbReference>
<dbReference type="GO" id="GO:0005737">
    <property type="term" value="C:cytoplasm"/>
    <property type="evidence" value="ECO:0007669"/>
    <property type="project" value="UniProtKB-SubCell"/>
</dbReference>
<dbReference type="InterPro" id="IPR000304">
    <property type="entry name" value="Pyrroline-COOH_reductase"/>
</dbReference>
<keyword evidence="5 9" id="KW-0641">Proline biosynthesis</keyword>
<dbReference type="PANTHER" id="PTHR11645">
    <property type="entry name" value="PYRROLINE-5-CARBOXYLATE REDUCTASE"/>
    <property type="match status" value="1"/>
</dbReference>
<dbReference type="RefSeq" id="WP_090868788.1">
    <property type="nucleotide sequence ID" value="NZ_FOHE01000006.1"/>
</dbReference>
<evidence type="ECO:0000256" key="7">
    <source>
        <dbReference type="ARBA" id="ARBA00023002"/>
    </source>
</evidence>
<evidence type="ECO:0000256" key="4">
    <source>
        <dbReference type="ARBA" id="ARBA00022605"/>
    </source>
</evidence>
<evidence type="ECO:0000256" key="2">
    <source>
        <dbReference type="ARBA" id="ARBA00005525"/>
    </source>
</evidence>
<feature type="domain" description="Pyrroline-5-carboxylate reductase catalytic N-terminal" evidence="12">
    <location>
        <begin position="4"/>
        <end position="99"/>
    </location>
</feature>
<dbReference type="GO" id="GO:0055129">
    <property type="term" value="P:L-proline biosynthetic process"/>
    <property type="evidence" value="ECO:0007669"/>
    <property type="project" value="UniProtKB-UniRule"/>
</dbReference>
<organism evidence="14 15">
    <name type="scientific">Oceanobacillus limi</name>
    <dbReference type="NCBI Taxonomy" id="930131"/>
    <lineage>
        <taxon>Bacteria</taxon>
        <taxon>Bacillati</taxon>
        <taxon>Bacillota</taxon>
        <taxon>Bacilli</taxon>
        <taxon>Bacillales</taxon>
        <taxon>Bacillaceae</taxon>
        <taxon>Oceanobacillus</taxon>
    </lineage>
</organism>
<dbReference type="Gene3D" id="3.40.50.720">
    <property type="entry name" value="NAD(P)-binding Rossmann-like Domain"/>
    <property type="match status" value="1"/>
</dbReference>
<comment type="catalytic activity">
    <reaction evidence="9">
        <text>L-proline + NADP(+) = (S)-1-pyrroline-5-carboxylate + NADPH + 2 H(+)</text>
        <dbReference type="Rhea" id="RHEA:14109"/>
        <dbReference type="ChEBI" id="CHEBI:15378"/>
        <dbReference type="ChEBI" id="CHEBI:17388"/>
        <dbReference type="ChEBI" id="CHEBI:57783"/>
        <dbReference type="ChEBI" id="CHEBI:58349"/>
        <dbReference type="ChEBI" id="CHEBI:60039"/>
        <dbReference type="EC" id="1.5.1.2"/>
    </reaction>
</comment>
<evidence type="ECO:0000256" key="10">
    <source>
        <dbReference type="NCBIfam" id="TIGR00112"/>
    </source>
</evidence>
<keyword evidence="6 9" id="KW-0521">NADP</keyword>
<dbReference type="InterPro" id="IPR029036">
    <property type="entry name" value="P5CR_dimer"/>
</dbReference>
<proteinExistence type="inferred from homology"/>
<dbReference type="InterPro" id="IPR036291">
    <property type="entry name" value="NAD(P)-bd_dom_sf"/>
</dbReference>
<evidence type="ECO:0000256" key="6">
    <source>
        <dbReference type="ARBA" id="ARBA00022857"/>
    </source>
</evidence>
<dbReference type="FunFam" id="3.40.50.720:FF:000190">
    <property type="entry name" value="Pyrroline-5-carboxylate reductase"/>
    <property type="match status" value="1"/>
</dbReference>
<evidence type="ECO:0000259" key="12">
    <source>
        <dbReference type="Pfam" id="PF03807"/>
    </source>
</evidence>
<dbReference type="InterPro" id="IPR008927">
    <property type="entry name" value="6-PGluconate_DH-like_C_sf"/>
</dbReference>
<comment type="similarity">
    <text evidence="2 9">Belongs to the pyrroline-5-carboxylate reductase family.</text>
</comment>
<feature type="binding site" evidence="11">
    <location>
        <begin position="8"/>
        <end position="13"/>
    </location>
    <ligand>
        <name>NADP(+)</name>
        <dbReference type="ChEBI" id="CHEBI:58349"/>
    </ligand>
</feature>
<dbReference type="Pfam" id="PF14748">
    <property type="entry name" value="P5CR_dimer"/>
    <property type="match status" value="1"/>
</dbReference>
<comment type="catalytic activity">
    <reaction evidence="9">
        <text>L-proline + NAD(+) = (S)-1-pyrroline-5-carboxylate + NADH + 2 H(+)</text>
        <dbReference type="Rhea" id="RHEA:14105"/>
        <dbReference type="ChEBI" id="CHEBI:15378"/>
        <dbReference type="ChEBI" id="CHEBI:17388"/>
        <dbReference type="ChEBI" id="CHEBI:57540"/>
        <dbReference type="ChEBI" id="CHEBI:57945"/>
        <dbReference type="ChEBI" id="CHEBI:60039"/>
        <dbReference type="EC" id="1.5.1.2"/>
    </reaction>
</comment>
<reference evidence="14 15" key="1">
    <citation type="submission" date="2016-10" db="EMBL/GenBank/DDBJ databases">
        <authorList>
            <person name="de Groot N.N."/>
        </authorList>
    </citation>
    <scope>NUCLEOTIDE SEQUENCE [LARGE SCALE GENOMIC DNA]</scope>
    <source>
        <strain evidence="14 15">IBRC-M 10780</strain>
    </source>
</reference>
<evidence type="ECO:0000313" key="15">
    <source>
        <dbReference type="Proteomes" id="UP000198618"/>
    </source>
</evidence>
<dbReference type="GO" id="GO:0004735">
    <property type="term" value="F:pyrroline-5-carboxylate reductase activity"/>
    <property type="evidence" value="ECO:0007669"/>
    <property type="project" value="UniProtKB-UniRule"/>
</dbReference>
<gene>
    <name evidence="9" type="primary">proC</name>
    <name evidence="14" type="ORF">SAMN05216389_106126</name>
</gene>
<dbReference type="InterPro" id="IPR028939">
    <property type="entry name" value="P5C_Rdtase_cat_N"/>
</dbReference>
<dbReference type="Gene3D" id="1.10.3730.10">
    <property type="entry name" value="ProC C-terminal domain-like"/>
    <property type="match status" value="1"/>
</dbReference>
<dbReference type="PANTHER" id="PTHR11645:SF0">
    <property type="entry name" value="PYRROLINE-5-CARBOXYLATE REDUCTASE 3"/>
    <property type="match status" value="1"/>
</dbReference>
<dbReference type="Pfam" id="PF03807">
    <property type="entry name" value="F420_oxidored"/>
    <property type="match status" value="1"/>
</dbReference>
<dbReference type="STRING" id="930131.SAMN05216389_106126"/>
<sequence length="267" mass="28947">MNKKIGFIGSGHMAEAIIGGIVQSGFARPEDVLASNRTMPKLMDVRENYGIQIAENNIDVAHSCEIVFLSVTPDKYPTVIDEIKDAIREDAIIILIAAGEGLAENEERFERKLKVVKAMPNTPVLIGEGMTSISFNEFVTEQEKEEVQALFESFGKVECIDEKLMDTASAVAGSSPAFIYMYIEALADAAVLYGMPRETAYTLAAQTVYGASKMVLETGTHPAQLKDEVCSPGGSTIQSVARLEESGFRSAIINAVKANVEKLSKND</sequence>
<keyword evidence="7 9" id="KW-0560">Oxidoreductase</keyword>
<dbReference type="EMBL" id="FOHE01000006">
    <property type="protein sequence ID" value="SET16575.1"/>
    <property type="molecule type" value="Genomic_DNA"/>
</dbReference>
<comment type="function">
    <text evidence="8 9">Catalyzes the reduction of 1-pyrroline-5-carboxylate (PCA) to L-proline.</text>
</comment>
<evidence type="ECO:0000256" key="3">
    <source>
        <dbReference type="ARBA" id="ARBA00022490"/>
    </source>
</evidence>
<protein>
    <recommendedName>
        <fullName evidence="9 10">Pyrroline-5-carboxylate reductase</fullName>
        <shortName evidence="9">P5C reductase</shortName>
        <shortName evidence="9">P5CR</shortName>
        <ecNumber evidence="9 10">1.5.1.2</ecNumber>
    </recommendedName>
    <alternativeName>
        <fullName evidence="9">PCA reductase</fullName>
    </alternativeName>
</protein>
<dbReference type="Proteomes" id="UP000198618">
    <property type="component" value="Unassembled WGS sequence"/>
</dbReference>
<keyword evidence="15" id="KW-1185">Reference proteome</keyword>
<comment type="pathway">
    <text evidence="9">Amino-acid biosynthesis; L-proline biosynthesis; L-proline from L-glutamate 5-semialdehyde: step 1/1.</text>
</comment>
<name>A0A1I0CAW9_9BACI</name>
<dbReference type="AlphaFoldDB" id="A0A1I0CAW9"/>
<keyword evidence="3 9" id="KW-0963">Cytoplasm</keyword>
<dbReference type="OrthoDB" id="9805754at2"/>
<evidence type="ECO:0000256" key="9">
    <source>
        <dbReference type="HAMAP-Rule" id="MF_01925"/>
    </source>
</evidence>
<dbReference type="UniPathway" id="UPA00098">
    <property type="reaction ID" value="UER00361"/>
</dbReference>
<dbReference type="EC" id="1.5.1.2" evidence="9 10"/>
<dbReference type="SUPFAM" id="SSF48179">
    <property type="entry name" value="6-phosphogluconate dehydrogenase C-terminal domain-like"/>
    <property type="match status" value="1"/>
</dbReference>
<feature type="binding site" evidence="11">
    <location>
        <position position="57"/>
    </location>
    <ligand>
        <name>NADPH</name>
        <dbReference type="ChEBI" id="CHEBI:57783"/>
    </ligand>
</feature>
<comment type="subcellular location">
    <subcellularLocation>
        <location evidence="1 9">Cytoplasm</location>
    </subcellularLocation>
</comment>
<evidence type="ECO:0000313" key="14">
    <source>
        <dbReference type="EMBL" id="SET16575.1"/>
    </source>
</evidence>
<evidence type="ECO:0000256" key="5">
    <source>
        <dbReference type="ARBA" id="ARBA00022650"/>
    </source>
</evidence>
<evidence type="ECO:0000259" key="13">
    <source>
        <dbReference type="Pfam" id="PF14748"/>
    </source>
</evidence>